<dbReference type="Proteomes" id="UP000576082">
    <property type="component" value="Unassembled WGS sequence"/>
</dbReference>
<sequence>MELKTTLIDALEIALIEDRNKENRKEAFKELKYYEDLIMKLDVSLGVFEASFIRDAHKDHLIEFLDLAYTIKKEERFRELKEVLNNLLIQVTK</sequence>
<keyword evidence="2" id="KW-1185">Reference proteome</keyword>
<accession>A0A7X9RTR9</accession>
<name>A0A7X9RTR9_9BACT</name>
<comment type="caution">
    <text evidence="1">The sequence shown here is derived from an EMBL/GenBank/DDBJ whole genome shotgun (WGS) entry which is preliminary data.</text>
</comment>
<reference evidence="1 2" key="1">
    <citation type="submission" date="2020-04" db="EMBL/GenBank/DDBJ databases">
        <title>Flammeovirga sp. SR4, a novel species isolated from seawater.</title>
        <authorList>
            <person name="Wang X."/>
        </authorList>
    </citation>
    <scope>NUCLEOTIDE SEQUENCE [LARGE SCALE GENOMIC DNA]</scope>
    <source>
        <strain evidence="1 2">ATCC 23126</strain>
    </source>
</reference>
<evidence type="ECO:0000313" key="1">
    <source>
        <dbReference type="EMBL" id="NME67607.1"/>
    </source>
</evidence>
<dbReference type="AlphaFoldDB" id="A0A7X9RTR9"/>
<proteinExistence type="predicted"/>
<organism evidence="1 2">
    <name type="scientific">Flammeovirga aprica JL-4</name>
    <dbReference type="NCBI Taxonomy" id="694437"/>
    <lineage>
        <taxon>Bacteria</taxon>
        <taxon>Pseudomonadati</taxon>
        <taxon>Bacteroidota</taxon>
        <taxon>Cytophagia</taxon>
        <taxon>Cytophagales</taxon>
        <taxon>Flammeovirgaceae</taxon>
        <taxon>Flammeovirga</taxon>
    </lineage>
</organism>
<evidence type="ECO:0000313" key="2">
    <source>
        <dbReference type="Proteomes" id="UP000576082"/>
    </source>
</evidence>
<gene>
    <name evidence="1" type="ORF">HHU12_06485</name>
</gene>
<dbReference type="RefSeq" id="WP_169655944.1">
    <property type="nucleotide sequence ID" value="NZ_JABANE010000012.1"/>
</dbReference>
<protein>
    <submittedName>
        <fullName evidence="1">Uncharacterized protein</fullName>
    </submittedName>
</protein>
<dbReference type="EMBL" id="JABANE010000012">
    <property type="protein sequence ID" value="NME67607.1"/>
    <property type="molecule type" value="Genomic_DNA"/>
</dbReference>